<evidence type="ECO:0000256" key="2">
    <source>
        <dbReference type="ARBA" id="ARBA00038454"/>
    </source>
</evidence>
<dbReference type="Proteomes" id="UP001244341">
    <property type="component" value="Chromosome 2b"/>
</dbReference>
<organism evidence="4 5">
    <name type="scientific">Tetradesmus obliquus</name>
    <name type="common">Green alga</name>
    <name type="synonym">Acutodesmus obliquus</name>
    <dbReference type="NCBI Taxonomy" id="3088"/>
    <lineage>
        <taxon>Eukaryota</taxon>
        <taxon>Viridiplantae</taxon>
        <taxon>Chlorophyta</taxon>
        <taxon>core chlorophytes</taxon>
        <taxon>Chlorophyceae</taxon>
        <taxon>CS clade</taxon>
        <taxon>Sphaeropleales</taxon>
        <taxon>Scenedesmaceae</taxon>
        <taxon>Tetradesmus</taxon>
    </lineage>
</organism>
<dbReference type="InterPro" id="IPR051330">
    <property type="entry name" value="Phosphatase_reg/MetRdx"/>
</dbReference>
<dbReference type="EMBL" id="CP126209">
    <property type="protein sequence ID" value="WIA10976.1"/>
    <property type="molecule type" value="Genomic_DNA"/>
</dbReference>
<comment type="similarity">
    <text evidence="2">Belongs to the free Met sulfoxide reductase family.</text>
</comment>
<gene>
    <name evidence="4" type="ORF">OEZ85_011136</name>
</gene>
<dbReference type="Pfam" id="PF13185">
    <property type="entry name" value="GAF_2"/>
    <property type="match status" value="1"/>
</dbReference>
<accession>A0ABY8TPC0</accession>
<feature type="domain" description="GAF" evidence="3">
    <location>
        <begin position="58"/>
        <end position="165"/>
    </location>
</feature>
<dbReference type="PANTHER" id="PTHR21021:SF15">
    <property type="entry name" value="FREE METHIONINE-R-SULFOXIDE REDUCTASE"/>
    <property type="match status" value="1"/>
</dbReference>
<dbReference type="SUPFAM" id="SSF55781">
    <property type="entry name" value="GAF domain-like"/>
    <property type="match status" value="1"/>
</dbReference>
<evidence type="ECO:0000313" key="5">
    <source>
        <dbReference type="Proteomes" id="UP001244341"/>
    </source>
</evidence>
<keyword evidence="1" id="KW-0675">Receptor</keyword>
<evidence type="ECO:0000313" key="4">
    <source>
        <dbReference type="EMBL" id="WIA10976.1"/>
    </source>
</evidence>
<reference evidence="4 5" key="1">
    <citation type="submission" date="2023-05" db="EMBL/GenBank/DDBJ databases">
        <title>A 100% complete, gapless, phased diploid assembly of the Scenedesmus obliquus UTEX 3031 genome.</title>
        <authorList>
            <person name="Biondi T.C."/>
            <person name="Hanschen E.R."/>
            <person name="Kwon T."/>
            <person name="Eng W."/>
            <person name="Kruse C.P.S."/>
            <person name="Koehler S.I."/>
            <person name="Kunde Y."/>
            <person name="Gleasner C.D."/>
            <person name="You Mak K.T."/>
            <person name="Polle J."/>
            <person name="Hovde B.T."/>
            <person name="Starkenburg S.R."/>
        </authorList>
    </citation>
    <scope>NUCLEOTIDE SEQUENCE [LARGE SCALE GENOMIC DNA]</scope>
    <source>
        <strain evidence="4 5">DOE0152z</strain>
    </source>
</reference>
<dbReference type="PANTHER" id="PTHR21021">
    <property type="entry name" value="GAF/PUTATIVE CYTOSKELETAL PROTEIN"/>
    <property type="match status" value="1"/>
</dbReference>
<sequence length="174" mass="18766">MVEKLHSQLPVGAAASQKASHYKEVIQDLQVMLQEESSWVAAMATTSSVLHHAFEYFHWTGFYCLWPDQPQDVLVVGPYQGSLGCLRIPFGRGVCGAAASSKATQLVPDVHAFPGHIACASSTQSEVVVPLLCPASRQLLAVLDVDSNTPAAFDEVDVTHLEQLCVWLAGKYGS</sequence>
<dbReference type="InterPro" id="IPR003018">
    <property type="entry name" value="GAF"/>
</dbReference>
<dbReference type="InterPro" id="IPR029016">
    <property type="entry name" value="GAF-like_dom_sf"/>
</dbReference>
<dbReference type="Gene3D" id="3.30.450.40">
    <property type="match status" value="1"/>
</dbReference>
<proteinExistence type="inferred from homology"/>
<keyword evidence="5" id="KW-1185">Reference proteome</keyword>
<evidence type="ECO:0000256" key="1">
    <source>
        <dbReference type="ARBA" id="ARBA00023170"/>
    </source>
</evidence>
<name>A0ABY8TPC0_TETOB</name>
<evidence type="ECO:0000259" key="3">
    <source>
        <dbReference type="Pfam" id="PF13185"/>
    </source>
</evidence>
<protein>
    <recommendedName>
        <fullName evidence="3">GAF domain-containing protein</fullName>
    </recommendedName>
</protein>